<feature type="domain" description="3CxxC-type" evidence="8">
    <location>
        <begin position="44"/>
        <end position="157"/>
    </location>
</feature>
<keyword evidence="2" id="KW-0812">Transmembrane</keyword>
<evidence type="ECO:0000256" key="7">
    <source>
        <dbReference type="ARBA" id="ARBA00023136"/>
    </source>
</evidence>
<sequence length="170" mass="19941">MISLWNRSLQKKASDLHGDTWKIETDQTIVENIQAPNWHQYISGSFAEFRCSLCRRTWGSSRVQVMFHFYLNKASRQGIIKLRCYKQECRTCNEAQWEDPNFPVENIDVLVERLVKNIRKKCYEEDLGEANRSSVFDGRSDGPHESAHCEAFHCSNFLSDYIIENICNIR</sequence>
<keyword evidence="6" id="KW-1133">Transmembrane helix</keyword>
<evidence type="ECO:0000256" key="3">
    <source>
        <dbReference type="ARBA" id="ARBA00022723"/>
    </source>
</evidence>
<accession>A0A9J7Y6V2</accession>
<protein>
    <recommendedName>
        <fullName evidence="8">3CxxC-type domain-containing protein</fullName>
    </recommendedName>
</protein>
<dbReference type="GO" id="GO:0031849">
    <property type="term" value="F:olfactory receptor binding"/>
    <property type="evidence" value="ECO:0007669"/>
    <property type="project" value="TreeGrafter"/>
</dbReference>
<reference evidence="9" key="1">
    <citation type="submission" date="2025-08" db="UniProtKB">
        <authorList>
            <consortium name="Ensembl"/>
        </authorList>
    </citation>
    <scope>IDENTIFICATION</scope>
</reference>
<keyword evidence="4" id="KW-0863">Zinc-finger</keyword>
<keyword evidence="3" id="KW-0479">Metal-binding</keyword>
<proteinExistence type="predicted"/>
<dbReference type="Pfam" id="PF13695">
    <property type="entry name" value="Zn_ribbon_3CxxC"/>
    <property type="match status" value="1"/>
</dbReference>
<dbReference type="GO" id="GO:0006612">
    <property type="term" value="P:protein targeting to membrane"/>
    <property type="evidence" value="ECO:0007669"/>
    <property type="project" value="TreeGrafter"/>
</dbReference>
<evidence type="ECO:0000256" key="2">
    <source>
        <dbReference type="ARBA" id="ARBA00022692"/>
    </source>
</evidence>
<dbReference type="GO" id="GO:0008270">
    <property type="term" value="F:zinc ion binding"/>
    <property type="evidence" value="ECO:0007669"/>
    <property type="project" value="UniProtKB-KW"/>
</dbReference>
<dbReference type="GeneTree" id="ENSGT00940000164175"/>
<evidence type="ECO:0000256" key="5">
    <source>
        <dbReference type="ARBA" id="ARBA00022833"/>
    </source>
</evidence>
<dbReference type="SMART" id="SM01328">
    <property type="entry name" value="zf-3CxxC"/>
    <property type="match status" value="1"/>
</dbReference>
<organism evidence="9 10">
    <name type="scientific">Cyprinus carpio carpio</name>
    <dbReference type="NCBI Taxonomy" id="630221"/>
    <lineage>
        <taxon>Eukaryota</taxon>
        <taxon>Metazoa</taxon>
        <taxon>Chordata</taxon>
        <taxon>Craniata</taxon>
        <taxon>Vertebrata</taxon>
        <taxon>Euteleostomi</taxon>
        <taxon>Actinopterygii</taxon>
        <taxon>Neopterygii</taxon>
        <taxon>Teleostei</taxon>
        <taxon>Ostariophysi</taxon>
        <taxon>Cypriniformes</taxon>
        <taxon>Cyprinidae</taxon>
        <taxon>Cyprininae</taxon>
        <taxon>Cyprinus</taxon>
    </lineage>
</organism>
<dbReference type="Ensembl" id="ENSCCRT00000176221.1">
    <property type="protein sequence ID" value="ENSCCRP00000114796.1"/>
    <property type="gene ID" value="ENSCCRG00000045669.2"/>
</dbReference>
<dbReference type="InterPro" id="IPR027377">
    <property type="entry name" value="ZAR1/RTP1-5-like_Znf-3CxxC"/>
</dbReference>
<dbReference type="InterPro" id="IPR026096">
    <property type="entry name" value="R-trans_p"/>
</dbReference>
<name>A0A9J7Y6V2_CYPCA</name>
<dbReference type="PANTHER" id="PTHR14402">
    <property type="entry name" value="RECEPTOR TRANSPORTING PROTEIN"/>
    <property type="match status" value="1"/>
</dbReference>
<dbReference type="GO" id="GO:0051205">
    <property type="term" value="P:protein insertion into membrane"/>
    <property type="evidence" value="ECO:0007669"/>
    <property type="project" value="TreeGrafter"/>
</dbReference>
<evidence type="ECO:0000313" key="10">
    <source>
        <dbReference type="Proteomes" id="UP001108240"/>
    </source>
</evidence>
<dbReference type="Proteomes" id="UP001108240">
    <property type="component" value="Unplaced"/>
</dbReference>
<keyword evidence="10" id="KW-1185">Reference proteome</keyword>
<keyword evidence="5" id="KW-0862">Zinc</keyword>
<dbReference type="GO" id="GO:0016020">
    <property type="term" value="C:membrane"/>
    <property type="evidence" value="ECO:0007669"/>
    <property type="project" value="UniProtKB-SubCell"/>
</dbReference>
<evidence type="ECO:0000259" key="8">
    <source>
        <dbReference type="SMART" id="SM01328"/>
    </source>
</evidence>
<reference evidence="9" key="2">
    <citation type="submission" date="2025-09" db="UniProtKB">
        <authorList>
            <consortium name="Ensembl"/>
        </authorList>
    </citation>
    <scope>IDENTIFICATION</scope>
</reference>
<dbReference type="PANTHER" id="PTHR14402:SF8">
    <property type="entry name" value="RECEPTOR-TRANSPORTING PROTEIN 4"/>
    <property type="match status" value="1"/>
</dbReference>
<evidence type="ECO:0000256" key="1">
    <source>
        <dbReference type="ARBA" id="ARBA00004167"/>
    </source>
</evidence>
<dbReference type="AlphaFoldDB" id="A0A9J7Y6V2"/>
<dbReference type="OMA" id="IQSCNCC"/>
<evidence type="ECO:0000256" key="6">
    <source>
        <dbReference type="ARBA" id="ARBA00022989"/>
    </source>
</evidence>
<evidence type="ECO:0000313" key="9">
    <source>
        <dbReference type="Ensembl" id="ENSCCRP00000114796.1"/>
    </source>
</evidence>
<keyword evidence="7" id="KW-0472">Membrane</keyword>
<comment type="subcellular location">
    <subcellularLocation>
        <location evidence="1">Membrane</location>
        <topology evidence="1">Single-pass membrane protein</topology>
    </subcellularLocation>
</comment>
<evidence type="ECO:0000256" key="4">
    <source>
        <dbReference type="ARBA" id="ARBA00022771"/>
    </source>
</evidence>